<comment type="caution">
    <text evidence="14">The sequence shown here is derived from an EMBL/GenBank/DDBJ whole genome shotgun (WGS) entry which is preliminary data.</text>
</comment>
<reference evidence="14" key="1">
    <citation type="submission" date="2021-01" db="EMBL/GenBank/DDBJ databases">
        <title>Modified the classification status of verrucomicrobia.</title>
        <authorList>
            <person name="Feng X."/>
        </authorList>
    </citation>
    <scope>NUCLEOTIDE SEQUENCE</scope>
    <source>
        <strain evidence="14">KCTC 13126</strain>
    </source>
</reference>
<accession>A0A934RTF8</accession>
<feature type="modified residue" description="4-aspartylphosphate" evidence="9">
    <location>
        <position position="934"/>
    </location>
</feature>
<dbReference type="InterPro" id="IPR005467">
    <property type="entry name" value="His_kinase_dom"/>
</dbReference>
<keyword evidence="4" id="KW-1003">Cell membrane</keyword>
<evidence type="ECO:0000256" key="5">
    <source>
        <dbReference type="ARBA" id="ARBA00022553"/>
    </source>
</evidence>
<dbReference type="InterPro" id="IPR036097">
    <property type="entry name" value="HisK_dim/P_sf"/>
</dbReference>
<dbReference type="PANTHER" id="PTHR45339:SF5">
    <property type="entry name" value="HISTIDINE KINASE"/>
    <property type="match status" value="1"/>
</dbReference>
<feature type="coiled-coil region" evidence="10">
    <location>
        <begin position="486"/>
        <end position="520"/>
    </location>
</feature>
<feature type="transmembrane region" description="Helical" evidence="11">
    <location>
        <begin position="168"/>
        <end position="190"/>
    </location>
</feature>
<keyword evidence="6 11" id="KW-0812">Transmembrane</keyword>
<keyword evidence="10" id="KW-0175">Coiled coil</keyword>
<proteinExistence type="predicted"/>
<dbReference type="EC" id="2.7.13.3" evidence="3"/>
<feature type="transmembrane region" description="Helical" evidence="11">
    <location>
        <begin position="130"/>
        <end position="156"/>
    </location>
</feature>
<evidence type="ECO:0000256" key="9">
    <source>
        <dbReference type="PROSITE-ProRule" id="PRU00169"/>
    </source>
</evidence>
<dbReference type="Pfam" id="PF00512">
    <property type="entry name" value="HisKA"/>
    <property type="match status" value="1"/>
</dbReference>
<evidence type="ECO:0000256" key="4">
    <source>
        <dbReference type="ARBA" id="ARBA00022475"/>
    </source>
</evidence>
<comment type="subcellular location">
    <subcellularLocation>
        <location evidence="2">Cell membrane</location>
        <topology evidence="2">Multi-pass membrane protein</topology>
    </subcellularLocation>
</comment>
<dbReference type="SUPFAM" id="SSF55874">
    <property type="entry name" value="ATPase domain of HSP90 chaperone/DNA topoisomerase II/histidine kinase"/>
    <property type="match status" value="1"/>
</dbReference>
<dbReference type="InterPro" id="IPR001789">
    <property type="entry name" value="Sig_transdc_resp-reg_receiver"/>
</dbReference>
<feature type="transmembrane region" description="Helical" evidence="11">
    <location>
        <begin position="202"/>
        <end position="222"/>
    </location>
</feature>
<keyword evidence="15" id="KW-1185">Reference proteome</keyword>
<evidence type="ECO:0000256" key="7">
    <source>
        <dbReference type="ARBA" id="ARBA00022989"/>
    </source>
</evidence>
<dbReference type="SUPFAM" id="SSF52172">
    <property type="entry name" value="CheY-like"/>
    <property type="match status" value="2"/>
</dbReference>
<evidence type="ECO:0000313" key="15">
    <source>
        <dbReference type="Proteomes" id="UP000617628"/>
    </source>
</evidence>
<name>A0A934RTF8_9BACT</name>
<evidence type="ECO:0000256" key="1">
    <source>
        <dbReference type="ARBA" id="ARBA00000085"/>
    </source>
</evidence>
<dbReference type="SMART" id="SM00387">
    <property type="entry name" value="HATPase_c"/>
    <property type="match status" value="1"/>
</dbReference>
<dbReference type="GO" id="GO:0005886">
    <property type="term" value="C:plasma membrane"/>
    <property type="evidence" value="ECO:0007669"/>
    <property type="project" value="UniProtKB-SubCell"/>
</dbReference>
<dbReference type="SMART" id="SM00388">
    <property type="entry name" value="HisKA"/>
    <property type="match status" value="1"/>
</dbReference>
<keyword evidence="7 11" id="KW-1133">Transmembrane helix</keyword>
<dbReference type="PROSITE" id="PS50110">
    <property type="entry name" value="RESPONSE_REGULATORY"/>
    <property type="match status" value="1"/>
</dbReference>
<dbReference type="Proteomes" id="UP000617628">
    <property type="component" value="Unassembled WGS sequence"/>
</dbReference>
<organism evidence="14 15">
    <name type="scientific">Pelagicoccus mobilis</name>
    <dbReference type="NCBI Taxonomy" id="415221"/>
    <lineage>
        <taxon>Bacteria</taxon>
        <taxon>Pseudomonadati</taxon>
        <taxon>Verrucomicrobiota</taxon>
        <taxon>Opitutia</taxon>
        <taxon>Puniceicoccales</taxon>
        <taxon>Pelagicoccaceae</taxon>
        <taxon>Pelagicoccus</taxon>
    </lineage>
</organism>
<evidence type="ECO:0000256" key="2">
    <source>
        <dbReference type="ARBA" id="ARBA00004651"/>
    </source>
</evidence>
<dbReference type="PANTHER" id="PTHR45339">
    <property type="entry name" value="HYBRID SIGNAL TRANSDUCTION HISTIDINE KINASE J"/>
    <property type="match status" value="1"/>
</dbReference>
<feature type="domain" description="Histidine kinase" evidence="12">
    <location>
        <begin position="527"/>
        <end position="746"/>
    </location>
</feature>
<evidence type="ECO:0000313" key="14">
    <source>
        <dbReference type="EMBL" id="MBK1876557.1"/>
    </source>
</evidence>
<feature type="domain" description="Response regulatory" evidence="13">
    <location>
        <begin position="884"/>
        <end position="1004"/>
    </location>
</feature>
<dbReference type="AlphaFoldDB" id="A0A934RTF8"/>
<dbReference type="Gene3D" id="1.10.287.130">
    <property type="match status" value="1"/>
</dbReference>
<dbReference type="SMART" id="SM00448">
    <property type="entry name" value="REC"/>
    <property type="match status" value="1"/>
</dbReference>
<dbReference type="InterPro" id="IPR007895">
    <property type="entry name" value="MASE1"/>
</dbReference>
<dbReference type="PROSITE" id="PS50109">
    <property type="entry name" value="HIS_KIN"/>
    <property type="match status" value="1"/>
</dbReference>
<dbReference type="InterPro" id="IPR004358">
    <property type="entry name" value="Sig_transdc_His_kin-like_C"/>
</dbReference>
<feature type="transmembrane region" description="Helical" evidence="11">
    <location>
        <begin position="86"/>
        <end position="109"/>
    </location>
</feature>
<keyword evidence="8 11" id="KW-0472">Membrane</keyword>
<dbReference type="RefSeq" id="WP_200354773.1">
    <property type="nucleotide sequence ID" value="NZ_JAENIL010000010.1"/>
</dbReference>
<evidence type="ECO:0000259" key="12">
    <source>
        <dbReference type="PROSITE" id="PS50109"/>
    </source>
</evidence>
<sequence length="1012" mass="111151">MKTPEATEREPLFGYVLKVACLSAAYVLTAYLTLFLVIPPNYASPVWPAAAVALVWVAIKGYRYLPGVGLGALIVSLYQFERTGVGIFFTTAMGVSFLVAMGATLQAAFGAYLIKRYVDFERYLIAPKNVLLVFLLGGPLSCVVNSMVGTVSLWAVGALPAEAMLNNWFTWWLGDSLGVFCFGPLLVLVLSPRRSFQPRVKWGATAALMAVFSLVLVGIMQIKEVEFERQEELFRAEAEKVYELFSADLDVALEPMRAMGAVLSSEEAVSDETLKEISRSFVERSEALKMLSWGELSGGGIFSVEGACDPNSAYEKLDGRAVAGEDELRKLGRGKVFPLASGVGGQIEGGDRMLALLPVSDSVEGAVRCLLAGYDRDVLFQMIRELPRERGIDVRLRAIEDEQVLLDERLASIGEASVPAENFVEFPVSFAGAAWRLELREGAMAASRNDSGSLRLTTIWGCMFTGAAGLVILFVSGRSELVGTLVREQIRQLNKQAGELERSNRELTELAQKAESANVAKSQFLAAMSHEIRTPMNGILGVLHILREDLPERSLAMLEVARQSADKLLVLINDILDLSKIEEGKMTLEMLEISSLSVVEEVCELHAVKARDKGIVLSARVRPEDCCIFRGDSYRLGQVLSNLVSNAVKFTEGGRIEVSCKLLGKGGRESIQFRVKDTGIGIPDEYRENLFKPFTQADRSTTRKHGGSGLGLSICLKIVELMGGGIELAESEEVGSEFIVTLPLASPSIPRKIGRPVLRGRSVALVHPDEGFREYIREWMELWGGTLFLASSADALGRVADGVDFDFCLIDESVWSGRNGLEGRLETCFIGYNQPEDAWKLRNGDKATVLIKPVRIENLFPVFDQLDQPAAVDEKNEKSMQQTRVLLVDDNPTNTMVAAAILKRRHQIEPDTAENGLVALDLMKDKEYDVVYMDCMMPELDGYATTRAIRKGDAGVLNQSTPIIALTANAMKEDERICLDSGMSDYIAKPVDPKRIEKSLVHWVGRSHPVDS</sequence>
<dbReference type="PRINTS" id="PR00344">
    <property type="entry name" value="BCTRLSENSOR"/>
</dbReference>
<dbReference type="InterPro" id="IPR003594">
    <property type="entry name" value="HATPase_dom"/>
</dbReference>
<evidence type="ECO:0000256" key="3">
    <source>
        <dbReference type="ARBA" id="ARBA00012438"/>
    </source>
</evidence>
<dbReference type="Gene3D" id="3.40.50.2300">
    <property type="match status" value="1"/>
</dbReference>
<dbReference type="CDD" id="cd00082">
    <property type="entry name" value="HisKA"/>
    <property type="match status" value="1"/>
</dbReference>
<dbReference type="CDD" id="cd16922">
    <property type="entry name" value="HATPase_EvgS-ArcB-TorS-like"/>
    <property type="match status" value="1"/>
</dbReference>
<dbReference type="CDD" id="cd17546">
    <property type="entry name" value="REC_hyHK_CKI1_RcsC-like"/>
    <property type="match status" value="1"/>
</dbReference>
<dbReference type="Pfam" id="PF00072">
    <property type="entry name" value="Response_reg"/>
    <property type="match status" value="1"/>
</dbReference>
<dbReference type="GO" id="GO:0000155">
    <property type="term" value="F:phosphorelay sensor kinase activity"/>
    <property type="evidence" value="ECO:0007669"/>
    <property type="project" value="InterPro"/>
</dbReference>
<dbReference type="Gene3D" id="3.30.565.10">
    <property type="entry name" value="Histidine kinase-like ATPase, C-terminal domain"/>
    <property type="match status" value="1"/>
</dbReference>
<evidence type="ECO:0000256" key="8">
    <source>
        <dbReference type="ARBA" id="ARBA00023136"/>
    </source>
</evidence>
<dbReference type="InterPro" id="IPR011006">
    <property type="entry name" value="CheY-like_superfamily"/>
</dbReference>
<dbReference type="InterPro" id="IPR003661">
    <property type="entry name" value="HisK_dim/P_dom"/>
</dbReference>
<gene>
    <name evidence="14" type="ORF">JIN87_06740</name>
</gene>
<evidence type="ECO:0000256" key="6">
    <source>
        <dbReference type="ARBA" id="ARBA00022692"/>
    </source>
</evidence>
<comment type="catalytic activity">
    <reaction evidence="1">
        <text>ATP + protein L-histidine = ADP + protein N-phospho-L-histidine.</text>
        <dbReference type="EC" id="2.7.13.3"/>
    </reaction>
</comment>
<keyword evidence="5 9" id="KW-0597">Phosphoprotein</keyword>
<dbReference type="EMBL" id="JAENIL010000010">
    <property type="protein sequence ID" value="MBK1876557.1"/>
    <property type="molecule type" value="Genomic_DNA"/>
</dbReference>
<dbReference type="FunFam" id="3.30.565.10:FF:000010">
    <property type="entry name" value="Sensor histidine kinase RcsC"/>
    <property type="match status" value="1"/>
</dbReference>
<dbReference type="Pfam" id="PF02518">
    <property type="entry name" value="HATPase_c"/>
    <property type="match status" value="1"/>
</dbReference>
<evidence type="ECO:0000256" key="10">
    <source>
        <dbReference type="SAM" id="Coils"/>
    </source>
</evidence>
<evidence type="ECO:0000256" key="11">
    <source>
        <dbReference type="SAM" id="Phobius"/>
    </source>
</evidence>
<dbReference type="SUPFAM" id="SSF47384">
    <property type="entry name" value="Homodimeric domain of signal transducing histidine kinase"/>
    <property type="match status" value="1"/>
</dbReference>
<dbReference type="Pfam" id="PF05231">
    <property type="entry name" value="MASE1"/>
    <property type="match status" value="1"/>
</dbReference>
<dbReference type="InterPro" id="IPR036890">
    <property type="entry name" value="HATPase_C_sf"/>
</dbReference>
<evidence type="ECO:0000259" key="13">
    <source>
        <dbReference type="PROSITE" id="PS50110"/>
    </source>
</evidence>
<protein>
    <recommendedName>
        <fullName evidence="3">histidine kinase</fullName>
        <ecNumber evidence="3">2.7.13.3</ecNumber>
    </recommendedName>
</protein>
<feature type="transmembrane region" description="Helical" evidence="11">
    <location>
        <begin position="12"/>
        <end position="36"/>
    </location>
</feature>